<dbReference type="Proteomes" id="UP000515243">
    <property type="component" value="Chromosome 1"/>
</dbReference>
<dbReference type="RefSeq" id="WP_003427727.1">
    <property type="nucleotide sequence ID" value="NZ_AP019716.1"/>
</dbReference>
<accession>A0AAP9RE23</accession>
<evidence type="ECO:0000313" key="2">
    <source>
        <dbReference type="Proteomes" id="UP000515243"/>
    </source>
</evidence>
<name>A0AAP9RE23_CLOBU</name>
<dbReference type="InterPro" id="IPR019657">
    <property type="entry name" value="ComFB"/>
</dbReference>
<dbReference type="KEGG" id="cbut:ATN24_09505"/>
<evidence type="ECO:0000313" key="1">
    <source>
        <dbReference type="EMBL" id="QMW90879.1"/>
    </source>
</evidence>
<gene>
    <name evidence="1" type="ORF">FF104_07860</name>
</gene>
<reference evidence="1 2" key="1">
    <citation type="submission" date="2019-05" db="EMBL/GenBank/DDBJ databases">
        <authorList>
            <person name="Schori C."/>
            <person name="Ahrens C."/>
        </authorList>
    </citation>
    <scope>NUCLEOTIDE SEQUENCE [LARGE SCALE GENOMIC DNA]</scope>
    <source>
        <strain evidence="1 2">DSM 10702</strain>
    </source>
</reference>
<dbReference type="EMBL" id="CP040626">
    <property type="protein sequence ID" value="QMW90879.1"/>
    <property type="molecule type" value="Genomic_DNA"/>
</dbReference>
<sequence length="87" mass="9989">MKKITNCMEISVKECLDKLIEESNGCKCEKCRYDMMAIALNNLKPYYVTTHLGEVITKIKNMEQQSEANIVVEVTKAIKKVHMSPKH</sequence>
<dbReference type="GeneID" id="92944071"/>
<dbReference type="Pfam" id="PF10719">
    <property type="entry name" value="ComFB"/>
    <property type="match status" value="1"/>
</dbReference>
<proteinExistence type="predicted"/>
<protein>
    <submittedName>
        <fullName evidence="1">Competence protein</fullName>
    </submittedName>
</protein>
<organism evidence="1 2">
    <name type="scientific">Clostridium butyricum</name>
    <dbReference type="NCBI Taxonomy" id="1492"/>
    <lineage>
        <taxon>Bacteria</taxon>
        <taxon>Bacillati</taxon>
        <taxon>Bacillota</taxon>
        <taxon>Clostridia</taxon>
        <taxon>Eubacteriales</taxon>
        <taxon>Clostridiaceae</taxon>
        <taxon>Clostridium</taxon>
    </lineage>
</organism>
<dbReference type="AlphaFoldDB" id="A0AAP9RE23"/>